<accession>A0A368MZI4</accession>
<comment type="caution">
    <text evidence="3">The sequence shown here is derived from an EMBL/GenBank/DDBJ whole genome shotgun (WGS) entry which is preliminary data.</text>
</comment>
<name>A0A368MZI4_9GAMM</name>
<protein>
    <recommendedName>
        <fullName evidence="2">Probable zinc-binding domain-containing protein</fullName>
    </recommendedName>
</protein>
<evidence type="ECO:0000256" key="1">
    <source>
        <dbReference type="SAM" id="MobiDB-lite"/>
    </source>
</evidence>
<keyword evidence="4" id="KW-1185">Reference proteome</keyword>
<dbReference type="Proteomes" id="UP000252558">
    <property type="component" value="Unassembled WGS sequence"/>
</dbReference>
<dbReference type="AlphaFoldDB" id="A0A368MZI4"/>
<feature type="compositionally biased region" description="Basic and acidic residues" evidence="1">
    <location>
        <begin position="93"/>
        <end position="105"/>
    </location>
</feature>
<evidence type="ECO:0000259" key="2">
    <source>
        <dbReference type="Pfam" id="PF13451"/>
    </source>
</evidence>
<sequence length="119" mass="14169">MCLSLRKPMKYARTKNKLQSRLPVDSTKINFGKGGFGIAPEFYYDQEFECIDCGAKEIWTAPQQKWWYEEVQAYYCAKAVRCKKCRAKIKQKRDEQKRHMEEMAKRPPHPHAAFFRKDT</sequence>
<dbReference type="InterPro" id="IPR025306">
    <property type="entry name" value="Zn-bnd_dom_prob"/>
</dbReference>
<feature type="domain" description="Probable zinc-binding" evidence="2">
    <location>
        <begin position="45"/>
        <end position="93"/>
    </location>
</feature>
<feature type="region of interest" description="Disordered" evidence="1">
    <location>
        <begin position="93"/>
        <end position="119"/>
    </location>
</feature>
<organism evidence="3 4">
    <name type="scientific">Corallincola holothuriorum</name>
    <dbReference type="NCBI Taxonomy" id="2282215"/>
    <lineage>
        <taxon>Bacteria</taxon>
        <taxon>Pseudomonadati</taxon>
        <taxon>Pseudomonadota</taxon>
        <taxon>Gammaproteobacteria</taxon>
        <taxon>Alteromonadales</taxon>
        <taxon>Psychromonadaceae</taxon>
        <taxon>Corallincola</taxon>
    </lineage>
</organism>
<dbReference type="EMBL" id="QPID01000015">
    <property type="protein sequence ID" value="RCU43628.1"/>
    <property type="molecule type" value="Genomic_DNA"/>
</dbReference>
<dbReference type="Pfam" id="PF13451">
    <property type="entry name" value="zf_Tbcl"/>
    <property type="match status" value="1"/>
</dbReference>
<reference evidence="3 4" key="1">
    <citation type="submission" date="2018-07" db="EMBL/GenBank/DDBJ databases">
        <title>Corallincola holothuriorum sp. nov., a new facultative anaerobe isolated from sea cucumber Apostichopus japonicus.</title>
        <authorList>
            <person name="Xia H."/>
        </authorList>
    </citation>
    <scope>NUCLEOTIDE SEQUENCE [LARGE SCALE GENOMIC DNA]</scope>
    <source>
        <strain evidence="3 4">C4</strain>
    </source>
</reference>
<evidence type="ECO:0000313" key="3">
    <source>
        <dbReference type="EMBL" id="RCU43628.1"/>
    </source>
</evidence>
<evidence type="ECO:0000313" key="4">
    <source>
        <dbReference type="Proteomes" id="UP000252558"/>
    </source>
</evidence>
<gene>
    <name evidence="3" type="ORF">DU002_18345</name>
</gene>
<proteinExistence type="predicted"/>